<keyword evidence="4" id="KW-1185">Reference proteome</keyword>
<protein>
    <submittedName>
        <fullName evidence="3">ATP F0F1 synthase subunit B</fullName>
    </submittedName>
</protein>
<gene>
    <name evidence="3" type="ORF">GN277_28580</name>
</gene>
<name>A0A7X3MML8_9FIRM</name>
<comment type="caution">
    <text evidence="3">The sequence shown here is derived from an EMBL/GenBank/DDBJ whole genome shotgun (WGS) entry which is preliminary data.</text>
</comment>
<feature type="transmembrane region" description="Helical" evidence="2">
    <location>
        <begin position="15"/>
        <end position="34"/>
    </location>
</feature>
<keyword evidence="3" id="KW-0614">Plasmid</keyword>
<evidence type="ECO:0000313" key="3">
    <source>
        <dbReference type="EMBL" id="MXP79117.1"/>
    </source>
</evidence>
<dbReference type="RefSeq" id="WP_159757762.1">
    <property type="nucleotide sequence ID" value="NZ_WUQX01000003.1"/>
</dbReference>
<dbReference type="AlphaFoldDB" id="A0A7X3MML8"/>
<reference evidence="3 4" key="1">
    <citation type="submission" date="2019-12" db="EMBL/GenBank/DDBJ databases">
        <title>Sporaefaciens musculi gen. nov., sp. nov., a novel bacterium isolated from the caecum of an obese mouse.</title>
        <authorList>
            <person name="Rasmussen T.S."/>
            <person name="Streidl T."/>
            <person name="Hitch T.C.A."/>
            <person name="Wortmann E."/>
            <person name="Deptula P."/>
            <person name="Hansen M."/>
            <person name="Nielsen D.S."/>
            <person name="Clavel T."/>
            <person name="Vogensen F.K."/>
        </authorList>
    </citation>
    <scope>NUCLEOTIDE SEQUENCE [LARGE SCALE GENOMIC DNA]</scope>
    <source>
        <strain evidence="3 4">WCA-9-b2</strain>
        <plasmid evidence="3">unnamed</plasmid>
    </source>
</reference>
<keyword evidence="2" id="KW-0812">Transmembrane</keyword>
<evidence type="ECO:0000256" key="1">
    <source>
        <dbReference type="SAM" id="MobiDB-lite"/>
    </source>
</evidence>
<proteinExistence type="predicted"/>
<dbReference type="InterPro" id="IPR045714">
    <property type="entry name" value="DUF6070"/>
</dbReference>
<accession>A0A7X3MML8</accession>
<keyword evidence="2" id="KW-0472">Membrane</keyword>
<evidence type="ECO:0000256" key="2">
    <source>
        <dbReference type="SAM" id="Phobius"/>
    </source>
</evidence>
<evidence type="ECO:0000313" key="4">
    <source>
        <dbReference type="Proteomes" id="UP000460412"/>
    </source>
</evidence>
<geneLocation type="plasmid" evidence="3">
    <name>unnamed</name>
</geneLocation>
<sequence>MKYSKQRKIECQRSLFESIFFVAAGSFVVLLLYFGCDKAISPEKEFSGEPQAEESRENVDGSSYGKEIEEAVSILESEEQEQLQEAAISAAEGCADLYKDIKVLDTTFYQLGQRTKEQRRETVSRMGGLGYVSVSKGINMENYEEVEMFYSRYSDGEEAQVTICDIYGDGRFGCRTFLYRAGKLQVYYVEITWQEGGVPILSHTSVWDLEEIRLTEKGYFIYTNKIKISHGNLREHYRIKPLAEDCRALTEKYISGLSYIDYNLLTVDWNGSNVEDIIMDTMFGDIYHMHTGEYLKVHGGRVDAEIFEEIMTIYFPITIEQLHHCCGYDADSDTYECDLFSVRPYAPFGEVVDYTENEDGTLTLFVDGVWPDYDSDYDSDYAFTNQVVIQSYEDGTFCYLSNVVEQQEMEIPVIKK</sequence>
<dbReference type="Pfam" id="PF19546">
    <property type="entry name" value="DUF6070"/>
    <property type="match status" value="1"/>
</dbReference>
<dbReference type="Proteomes" id="UP000460412">
    <property type="component" value="Unassembled WGS sequence"/>
</dbReference>
<feature type="region of interest" description="Disordered" evidence="1">
    <location>
        <begin position="45"/>
        <end position="64"/>
    </location>
</feature>
<feature type="compositionally biased region" description="Basic and acidic residues" evidence="1">
    <location>
        <begin position="45"/>
        <end position="59"/>
    </location>
</feature>
<dbReference type="EMBL" id="WUQX01000003">
    <property type="protein sequence ID" value="MXP79117.1"/>
    <property type="molecule type" value="Genomic_DNA"/>
</dbReference>
<organism evidence="3 4">
    <name type="scientific">Sporofaciens musculi</name>
    <dbReference type="NCBI Taxonomy" id="2681861"/>
    <lineage>
        <taxon>Bacteria</taxon>
        <taxon>Bacillati</taxon>
        <taxon>Bacillota</taxon>
        <taxon>Clostridia</taxon>
        <taxon>Lachnospirales</taxon>
        <taxon>Lachnospiraceae</taxon>
        <taxon>Sporofaciens</taxon>
    </lineage>
</organism>
<keyword evidence="2" id="KW-1133">Transmembrane helix</keyword>